<evidence type="ECO:0000256" key="2">
    <source>
        <dbReference type="SAM" id="SignalP"/>
    </source>
</evidence>
<proteinExistence type="predicted"/>
<dbReference type="InterPro" id="IPR002035">
    <property type="entry name" value="VWF_A"/>
</dbReference>
<name>A0A158PFH5_ANGCS</name>
<dbReference type="Proteomes" id="UP000267027">
    <property type="component" value="Unassembled WGS sequence"/>
</dbReference>
<organism evidence="6">
    <name type="scientific">Angiostrongylus costaricensis</name>
    <name type="common">Nematode worm</name>
    <dbReference type="NCBI Taxonomy" id="334426"/>
    <lineage>
        <taxon>Eukaryota</taxon>
        <taxon>Metazoa</taxon>
        <taxon>Ecdysozoa</taxon>
        <taxon>Nematoda</taxon>
        <taxon>Chromadorea</taxon>
        <taxon>Rhabditida</taxon>
        <taxon>Rhabditina</taxon>
        <taxon>Rhabditomorpha</taxon>
        <taxon>Strongyloidea</taxon>
        <taxon>Metastrongylidae</taxon>
        <taxon>Angiostrongylus</taxon>
    </lineage>
</organism>
<keyword evidence="5" id="KW-1185">Reference proteome</keyword>
<dbReference type="STRING" id="334426.A0A158PFH5"/>
<dbReference type="InterPro" id="IPR050525">
    <property type="entry name" value="ECM_Assembly_Org"/>
</dbReference>
<evidence type="ECO:0000259" key="3">
    <source>
        <dbReference type="PROSITE" id="PS50234"/>
    </source>
</evidence>
<dbReference type="EMBL" id="UYYA01001036">
    <property type="protein sequence ID" value="VDM55017.1"/>
    <property type="molecule type" value="Genomic_DNA"/>
</dbReference>
<gene>
    <name evidence="4" type="ORF">ACOC_LOCUS3432</name>
</gene>
<dbReference type="PROSITE" id="PS50234">
    <property type="entry name" value="VWFA"/>
    <property type="match status" value="2"/>
</dbReference>
<evidence type="ECO:0000256" key="1">
    <source>
        <dbReference type="SAM" id="MobiDB-lite"/>
    </source>
</evidence>
<dbReference type="InterPro" id="IPR036465">
    <property type="entry name" value="vWFA_dom_sf"/>
</dbReference>
<dbReference type="Gene3D" id="3.40.50.410">
    <property type="entry name" value="von Willebrand factor, type A domain"/>
    <property type="match status" value="2"/>
</dbReference>
<feature type="compositionally biased region" description="Polar residues" evidence="1">
    <location>
        <begin position="339"/>
        <end position="352"/>
    </location>
</feature>
<accession>A0A158PFH5</accession>
<dbReference type="AlphaFoldDB" id="A0A158PFH5"/>
<dbReference type="PANTHER" id="PTHR24020:SF84">
    <property type="entry name" value="VWFA DOMAIN-CONTAINING PROTEIN"/>
    <property type="match status" value="1"/>
</dbReference>
<dbReference type="SUPFAM" id="SSF53300">
    <property type="entry name" value="vWA-like"/>
    <property type="match status" value="2"/>
</dbReference>
<dbReference type="PANTHER" id="PTHR24020">
    <property type="entry name" value="COLLAGEN ALPHA"/>
    <property type="match status" value="1"/>
</dbReference>
<feature type="domain" description="VWFA" evidence="3">
    <location>
        <begin position="394"/>
        <end position="573"/>
    </location>
</feature>
<reference evidence="6" key="1">
    <citation type="submission" date="2016-04" db="UniProtKB">
        <authorList>
            <consortium name="WormBaseParasite"/>
        </authorList>
    </citation>
    <scope>IDENTIFICATION</scope>
</reference>
<feature type="signal peptide" evidence="2">
    <location>
        <begin position="1"/>
        <end position="15"/>
    </location>
</feature>
<feature type="compositionally biased region" description="Polar residues" evidence="1">
    <location>
        <begin position="304"/>
        <end position="316"/>
    </location>
</feature>
<dbReference type="SMART" id="SM00327">
    <property type="entry name" value="VWA"/>
    <property type="match status" value="2"/>
</dbReference>
<evidence type="ECO:0000313" key="5">
    <source>
        <dbReference type="Proteomes" id="UP000267027"/>
    </source>
</evidence>
<feature type="region of interest" description="Disordered" evidence="1">
    <location>
        <begin position="303"/>
        <end position="324"/>
    </location>
</feature>
<dbReference type="OMA" id="INHINQD"/>
<dbReference type="OrthoDB" id="6132182at2759"/>
<feature type="domain" description="VWFA" evidence="3">
    <location>
        <begin position="110"/>
        <end position="256"/>
    </location>
</feature>
<reference evidence="4 5" key="2">
    <citation type="submission" date="2018-11" db="EMBL/GenBank/DDBJ databases">
        <authorList>
            <consortium name="Pathogen Informatics"/>
        </authorList>
    </citation>
    <scope>NUCLEOTIDE SEQUENCE [LARGE SCALE GENOMIC DNA]</scope>
    <source>
        <strain evidence="4 5">Costa Rica</strain>
    </source>
</reference>
<evidence type="ECO:0000313" key="6">
    <source>
        <dbReference type="WBParaSite" id="ACOC_0000343101-mRNA-1"/>
    </source>
</evidence>
<feature type="chain" id="PRO_5043135025" evidence="2">
    <location>
        <begin position="16"/>
        <end position="586"/>
    </location>
</feature>
<feature type="region of interest" description="Disordered" evidence="1">
    <location>
        <begin position="337"/>
        <end position="357"/>
    </location>
</feature>
<sequence length="586" mass="64017">MQILLVIVSASIVKADVGYYDIASTISPADSHAYSLSNPKAVRYRPIQRRNYEPSVSKFENGSRITGLMDLMIDLGKTAQESGIVDTEVSLIRLFVQQLLTISVCSQFYQVLEGLTISPTADRVGVILYSSSIRKKEKIKLGSINDAVKLATAIKALPFLSGITSTGAALKLAMDSLKARRSNVRTSVVVMTDGFSYDTVNEYAAKLRRMPNVSVYTVAIGEIYVRKELEAIAGTPNSTLYGSSSYGQLVKLIKKCNDQPTKYEKVDTATVHYTKTVTDSQGRHLIPIPHLNEISYEEPIGESTRVSGNNLESSGWNDPKTGNEGLKYLETEGSGVLADQQSSGGSARTASNVLKDDSLSTTMQQTDLLNSIDNGNEEERNIKNFAAIPTCRYDIVLVFDASGSLKGRFGDELEIAIRLIDKLVIGPNDSQIAVIKYAGSGKSRVILDFNHITAKKEIKKRIARIKFLSGTTCTNEALLKAASVFSRKGARPSKAKPIAIVFTDGYSTVDPTEDSLDSGARFLHNMGVMVFVIGMDKDGKPINRKELELIAGHSSRVYTMSTISEFERELCRVGKNCLEKAHSPNS</sequence>
<protein>
    <submittedName>
        <fullName evidence="6">VWFA domain-containing protein</fullName>
    </submittedName>
</protein>
<keyword evidence="2" id="KW-0732">Signal</keyword>
<dbReference type="WBParaSite" id="ACOC_0000343101-mRNA-1">
    <property type="protein sequence ID" value="ACOC_0000343101-mRNA-1"/>
    <property type="gene ID" value="ACOC_0000343101"/>
</dbReference>
<evidence type="ECO:0000313" key="4">
    <source>
        <dbReference type="EMBL" id="VDM55017.1"/>
    </source>
</evidence>
<dbReference type="Pfam" id="PF00092">
    <property type="entry name" value="VWA"/>
    <property type="match status" value="2"/>
</dbReference>